<organism evidence="6 7">
    <name type="scientific">Roseateles koreensis</name>
    <dbReference type="NCBI Taxonomy" id="2987526"/>
    <lineage>
        <taxon>Bacteria</taxon>
        <taxon>Pseudomonadati</taxon>
        <taxon>Pseudomonadota</taxon>
        <taxon>Betaproteobacteria</taxon>
        <taxon>Burkholderiales</taxon>
        <taxon>Sphaerotilaceae</taxon>
        <taxon>Roseateles</taxon>
    </lineage>
</organism>
<keyword evidence="3 4" id="KW-0472">Membrane</keyword>
<evidence type="ECO:0000313" key="6">
    <source>
        <dbReference type="EMBL" id="MDC8786055.1"/>
    </source>
</evidence>
<feature type="transmembrane region" description="Helical" evidence="4">
    <location>
        <begin position="78"/>
        <end position="97"/>
    </location>
</feature>
<dbReference type="PANTHER" id="PTHR23534">
    <property type="entry name" value="MFS PERMEASE"/>
    <property type="match status" value="1"/>
</dbReference>
<dbReference type="EMBL" id="JAQQXS010000010">
    <property type="protein sequence ID" value="MDC8786055.1"/>
    <property type="molecule type" value="Genomic_DNA"/>
</dbReference>
<dbReference type="PANTHER" id="PTHR23534:SF1">
    <property type="entry name" value="MAJOR FACILITATOR SUPERFAMILY PROTEIN"/>
    <property type="match status" value="1"/>
</dbReference>
<feature type="transmembrane region" description="Helical" evidence="4">
    <location>
        <begin position="50"/>
        <end position="71"/>
    </location>
</feature>
<feature type="transmembrane region" description="Helical" evidence="4">
    <location>
        <begin position="249"/>
        <end position="269"/>
    </location>
</feature>
<feature type="transmembrane region" description="Helical" evidence="4">
    <location>
        <begin position="306"/>
        <end position="329"/>
    </location>
</feature>
<evidence type="ECO:0000256" key="2">
    <source>
        <dbReference type="ARBA" id="ARBA00022989"/>
    </source>
</evidence>
<feature type="transmembrane region" description="Helical" evidence="4">
    <location>
        <begin position="374"/>
        <end position="391"/>
    </location>
</feature>
<feature type="domain" description="Major facilitator superfamily (MFS) profile" evidence="5">
    <location>
        <begin position="170"/>
        <end position="406"/>
    </location>
</feature>
<accession>A0ABT5KUE3</accession>
<evidence type="ECO:0000256" key="3">
    <source>
        <dbReference type="ARBA" id="ARBA00023136"/>
    </source>
</evidence>
<gene>
    <name evidence="6" type="ORF">PRZ01_12725</name>
</gene>
<sequence length="406" mass="42752">MTAINRQGRLPISTYLLVLAQAINLTAAVLSVTISALVGVKTAPSQAWGTVPYGMQFAMVMLCTYPAAMIMRKHGRRFGFATGAAMLFFAGGVGYLSVVHQSFLGLILAHGLLGMYISCANFYRFAAVDNIANDQMPRALSLVVSGGVLAALVGPILSTALREIAGFVEFSLCYAVLSLLAMLTFAILAFWKPTESKAKPAQPSSGKLNNGNSSNGVIYMGITSAAIAYLVMNLLMVQSSLVMKSLCSFNAASMAIQMHVLAMFLPSFITGKLIAKIGVRCVLGLGFTSLAIAAGIAVFFPTDYPFVLGGLLALGLGWNLAYVGGGSLLTEHVQPDKRHTWQGINDTAIAACATLGAFMPSPLLSLMGWEGSNALALGLCLATGISGWIYLSPRRKFAPAAKAKAR</sequence>
<dbReference type="RefSeq" id="WP_273597169.1">
    <property type="nucleotide sequence ID" value="NZ_JAQQXS010000010.1"/>
</dbReference>
<evidence type="ECO:0000256" key="1">
    <source>
        <dbReference type="ARBA" id="ARBA00022692"/>
    </source>
</evidence>
<dbReference type="Pfam" id="PF07690">
    <property type="entry name" value="MFS_1"/>
    <property type="match status" value="1"/>
</dbReference>
<proteinExistence type="predicted"/>
<dbReference type="Proteomes" id="UP001219862">
    <property type="component" value="Unassembled WGS sequence"/>
</dbReference>
<dbReference type="PROSITE" id="PS50850">
    <property type="entry name" value="MFS"/>
    <property type="match status" value="1"/>
</dbReference>
<keyword evidence="7" id="KW-1185">Reference proteome</keyword>
<evidence type="ECO:0000313" key="7">
    <source>
        <dbReference type="Proteomes" id="UP001219862"/>
    </source>
</evidence>
<reference evidence="6 7" key="1">
    <citation type="submission" date="2022-10" db="EMBL/GenBank/DDBJ databases">
        <title>paucibacter sp. hw8 Genome sequencing.</title>
        <authorList>
            <person name="Park S."/>
        </authorList>
    </citation>
    <scope>NUCLEOTIDE SEQUENCE [LARGE SCALE GENOMIC DNA]</scope>
    <source>
        <strain evidence="7">hw8</strain>
    </source>
</reference>
<feature type="transmembrane region" description="Helical" evidence="4">
    <location>
        <begin position="217"/>
        <end position="237"/>
    </location>
</feature>
<comment type="caution">
    <text evidence="6">The sequence shown here is derived from an EMBL/GenBank/DDBJ whole genome shotgun (WGS) entry which is preliminary data.</text>
</comment>
<name>A0ABT5KUE3_9BURK</name>
<feature type="transmembrane region" description="Helical" evidence="4">
    <location>
        <begin position="349"/>
        <end position="368"/>
    </location>
</feature>
<feature type="transmembrane region" description="Helical" evidence="4">
    <location>
        <begin position="281"/>
        <end position="300"/>
    </location>
</feature>
<evidence type="ECO:0000259" key="5">
    <source>
        <dbReference type="PROSITE" id="PS50850"/>
    </source>
</evidence>
<keyword evidence="2 4" id="KW-1133">Transmembrane helix</keyword>
<dbReference type="SUPFAM" id="SSF103473">
    <property type="entry name" value="MFS general substrate transporter"/>
    <property type="match status" value="1"/>
</dbReference>
<feature type="transmembrane region" description="Helical" evidence="4">
    <location>
        <begin position="103"/>
        <end position="127"/>
    </location>
</feature>
<dbReference type="Gene3D" id="1.20.1250.20">
    <property type="entry name" value="MFS general substrate transporter like domains"/>
    <property type="match status" value="2"/>
</dbReference>
<keyword evidence="1 4" id="KW-0812">Transmembrane</keyword>
<dbReference type="InterPro" id="IPR011701">
    <property type="entry name" value="MFS"/>
</dbReference>
<evidence type="ECO:0000256" key="4">
    <source>
        <dbReference type="SAM" id="Phobius"/>
    </source>
</evidence>
<feature type="transmembrane region" description="Helical" evidence="4">
    <location>
        <begin position="164"/>
        <end position="191"/>
    </location>
</feature>
<dbReference type="InterPro" id="IPR020846">
    <property type="entry name" value="MFS_dom"/>
</dbReference>
<dbReference type="InterPro" id="IPR036259">
    <property type="entry name" value="MFS_trans_sf"/>
</dbReference>
<feature type="transmembrane region" description="Helical" evidence="4">
    <location>
        <begin position="139"/>
        <end position="158"/>
    </location>
</feature>
<feature type="transmembrane region" description="Helical" evidence="4">
    <location>
        <begin position="12"/>
        <end position="38"/>
    </location>
</feature>
<protein>
    <submittedName>
        <fullName evidence="6">MFS transporter</fullName>
    </submittedName>
</protein>